<feature type="transmembrane region" description="Helical" evidence="9">
    <location>
        <begin position="140"/>
        <end position="167"/>
    </location>
</feature>
<evidence type="ECO:0000256" key="5">
    <source>
        <dbReference type="ARBA" id="ARBA00022692"/>
    </source>
</evidence>
<feature type="transmembrane region" description="Helical" evidence="9">
    <location>
        <begin position="337"/>
        <end position="356"/>
    </location>
</feature>
<reference evidence="11" key="1">
    <citation type="journal article" date="2019" name="Int. J. Syst. Evol. Microbiol.">
        <title>The Global Catalogue of Microorganisms (GCM) 10K type strain sequencing project: providing services to taxonomists for standard genome sequencing and annotation.</title>
        <authorList>
            <consortium name="The Broad Institute Genomics Platform"/>
            <consortium name="The Broad Institute Genome Sequencing Center for Infectious Disease"/>
            <person name="Wu L."/>
            <person name="Ma J."/>
        </authorList>
    </citation>
    <scope>NUCLEOTIDE SEQUENCE [LARGE SCALE GENOMIC DNA]</scope>
    <source>
        <strain evidence="11">JCM 17979</strain>
    </source>
</reference>
<keyword evidence="3" id="KW-0328">Glycosyltransferase</keyword>
<evidence type="ECO:0000256" key="1">
    <source>
        <dbReference type="ARBA" id="ARBA00004651"/>
    </source>
</evidence>
<dbReference type="RefSeq" id="WP_345424231.1">
    <property type="nucleotide sequence ID" value="NZ_BAABHO010000075.1"/>
</dbReference>
<comment type="subcellular location">
    <subcellularLocation>
        <location evidence="1">Cell membrane</location>
        <topology evidence="1">Multi-pass membrane protein</topology>
    </subcellularLocation>
</comment>
<dbReference type="InterPro" id="IPR050297">
    <property type="entry name" value="LipidA_mod_glycosyltrf_83"/>
</dbReference>
<organism evidence="10 11">
    <name type="scientific">Actinomycetospora chlora</name>
    <dbReference type="NCBI Taxonomy" id="663608"/>
    <lineage>
        <taxon>Bacteria</taxon>
        <taxon>Bacillati</taxon>
        <taxon>Actinomycetota</taxon>
        <taxon>Actinomycetes</taxon>
        <taxon>Pseudonocardiales</taxon>
        <taxon>Pseudonocardiaceae</taxon>
        <taxon>Actinomycetospora</taxon>
    </lineage>
</organism>
<keyword evidence="6 9" id="KW-1133">Transmembrane helix</keyword>
<feature type="region of interest" description="Disordered" evidence="8">
    <location>
        <begin position="1"/>
        <end position="27"/>
    </location>
</feature>
<gene>
    <name evidence="10" type="ORF">GCM10023200_56650</name>
</gene>
<feature type="transmembrane region" description="Helical" evidence="9">
    <location>
        <begin position="35"/>
        <end position="55"/>
    </location>
</feature>
<evidence type="ECO:0000256" key="3">
    <source>
        <dbReference type="ARBA" id="ARBA00022676"/>
    </source>
</evidence>
<keyword evidence="5 9" id="KW-0812">Transmembrane</keyword>
<feature type="transmembrane region" description="Helical" evidence="9">
    <location>
        <begin position="187"/>
        <end position="211"/>
    </location>
</feature>
<evidence type="ECO:0000313" key="11">
    <source>
        <dbReference type="Proteomes" id="UP001500928"/>
    </source>
</evidence>
<feature type="transmembrane region" description="Helical" evidence="9">
    <location>
        <begin position="277"/>
        <end position="297"/>
    </location>
</feature>
<keyword evidence="7 9" id="KW-0472">Membrane</keyword>
<dbReference type="PANTHER" id="PTHR33908">
    <property type="entry name" value="MANNOSYLTRANSFERASE YKCB-RELATED"/>
    <property type="match status" value="1"/>
</dbReference>
<evidence type="ECO:0000256" key="6">
    <source>
        <dbReference type="ARBA" id="ARBA00022989"/>
    </source>
</evidence>
<accession>A0ABP9CP99</accession>
<evidence type="ECO:0000256" key="2">
    <source>
        <dbReference type="ARBA" id="ARBA00022475"/>
    </source>
</evidence>
<dbReference type="EMBL" id="BAABHO010000075">
    <property type="protein sequence ID" value="GAA4811507.1"/>
    <property type="molecule type" value="Genomic_DNA"/>
</dbReference>
<evidence type="ECO:0000256" key="4">
    <source>
        <dbReference type="ARBA" id="ARBA00022679"/>
    </source>
</evidence>
<evidence type="ECO:0000256" key="7">
    <source>
        <dbReference type="ARBA" id="ARBA00023136"/>
    </source>
</evidence>
<feature type="transmembrane region" description="Helical" evidence="9">
    <location>
        <begin position="109"/>
        <end position="128"/>
    </location>
</feature>
<dbReference type="Proteomes" id="UP001500928">
    <property type="component" value="Unassembled WGS sequence"/>
</dbReference>
<keyword evidence="11" id="KW-1185">Reference proteome</keyword>
<comment type="caution">
    <text evidence="10">The sequence shown here is derived from an EMBL/GenBank/DDBJ whole genome shotgun (WGS) entry which is preliminary data.</text>
</comment>
<keyword evidence="2" id="KW-1003">Cell membrane</keyword>
<protein>
    <recommendedName>
        <fullName evidence="12">Glycosyltransferase RgtA/B/C/D-like domain-containing protein</fullName>
    </recommendedName>
</protein>
<keyword evidence="4" id="KW-0808">Transferase</keyword>
<dbReference type="PANTHER" id="PTHR33908:SF11">
    <property type="entry name" value="MEMBRANE PROTEIN"/>
    <property type="match status" value="1"/>
</dbReference>
<name>A0ABP9CP99_9PSEU</name>
<evidence type="ECO:0000313" key="10">
    <source>
        <dbReference type="EMBL" id="GAA4811507.1"/>
    </source>
</evidence>
<evidence type="ECO:0008006" key="12">
    <source>
        <dbReference type="Google" id="ProtNLM"/>
    </source>
</evidence>
<sequence length="512" mass="53842">MTTDVEPTGPVREMPTLVDDEPEPRVRRDPRPWRGALLIAAGGGLLGALLFLVAYRGMPDDSYITLDYARNVAELGHWGLTPFRDANSATSPLNVWLLAGGILATGRPAVAVGLLLVATTAVTALWAAGLAREVGLRRPVVAFLLVGLLVTSPLFAAVVGMESFLVAATLVGVARFAAARRVVPTGILTGLAVLTRPDLVLPAAVLVLVLFLARTPRSPRGAVLSLLVGALVALPWHVWSWFVLGSFVPDSLIIKTSGSFPGGEVFGNGPLFMTQRWPIPMLAVGVVVVVGLVAVVASAVRWARGQDRLLDRVVVAAGLAGAAHYAAYAAMGVSSYIWYYCPSLALLTLCAALGAADLRVRVRVSGAVVAGLALVAGLSIGHQTGLGIPWPHPAVFGNWASPADYIRAGTGVAQDAPGQTILAPGEIGTLAFACRCDIVDQFSDRARLMSIVRSREEVAGPVGGFLLRLNFRHARDLPVEPAQRVLVYETGTGPGWPTYVIGRGAGHLYLQP</sequence>
<evidence type="ECO:0000256" key="8">
    <source>
        <dbReference type="SAM" id="MobiDB-lite"/>
    </source>
</evidence>
<feature type="transmembrane region" description="Helical" evidence="9">
    <location>
        <begin position="309"/>
        <end position="331"/>
    </location>
</feature>
<evidence type="ECO:0000256" key="9">
    <source>
        <dbReference type="SAM" id="Phobius"/>
    </source>
</evidence>
<feature type="transmembrane region" description="Helical" evidence="9">
    <location>
        <begin position="223"/>
        <end position="242"/>
    </location>
</feature>
<proteinExistence type="predicted"/>